<name>A0ABV0JP49_9CYAN</name>
<protein>
    <submittedName>
        <fullName evidence="1">Uncharacterized protein</fullName>
    </submittedName>
</protein>
<organism evidence="1 2">
    <name type="scientific">Funiculus sociatus GB2-A5</name>
    <dbReference type="NCBI Taxonomy" id="2933946"/>
    <lineage>
        <taxon>Bacteria</taxon>
        <taxon>Bacillati</taxon>
        <taxon>Cyanobacteriota</taxon>
        <taxon>Cyanophyceae</taxon>
        <taxon>Coleofasciculales</taxon>
        <taxon>Coleofasciculaceae</taxon>
        <taxon>Funiculus</taxon>
    </lineage>
</organism>
<sequence>MAKLVPGEGSVATYGELNKARRRDDNLTAHHIPSDAFMKAKVSGYTRNKGISIWMEQPYPGAAGRHRQTLSYGSSPDLSVSPRQALAREVWDVRLIYRQQGLYTPDIRRSLQQVIKQNKLTWVGTFNKVRNRR</sequence>
<evidence type="ECO:0000313" key="1">
    <source>
        <dbReference type="EMBL" id="MEP0865183.1"/>
    </source>
</evidence>
<comment type="caution">
    <text evidence="1">The sequence shown here is derived from an EMBL/GenBank/DDBJ whole genome shotgun (WGS) entry which is preliminary data.</text>
</comment>
<reference evidence="1 2" key="1">
    <citation type="submission" date="2022-04" db="EMBL/GenBank/DDBJ databases">
        <title>Positive selection, recombination, and allopatry shape intraspecific diversity of widespread and dominant cyanobacteria.</title>
        <authorList>
            <person name="Wei J."/>
            <person name="Shu W."/>
            <person name="Hu C."/>
        </authorList>
    </citation>
    <scope>NUCLEOTIDE SEQUENCE [LARGE SCALE GENOMIC DNA]</scope>
    <source>
        <strain evidence="1 2">GB2-A5</strain>
    </source>
</reference>
<dbReference type="Proteomes" id="UP001442494">
    <property type="component" value="Unassembled WGS sequence"/>
</dbReference>
<proteinExistence type="predicted"/>
<dbReference type="RefSeq" id="WP_199295117.1">
    <property type="nucleotide sequence ID" value="NZ_JAMPKK010000022.1"/>
</dbReference>
<dbReference type="EMBL" id="JAMPKK010000022">
    <property type="protein sequence ID" value="MEP0865183.1"/>
    <property type="molecule type" value="Genomic_DNA"/>
</dbReference>
<keyword evidence="2" id="KW-1185">Reference proteome</keyword>
<accession>A0ABV0JP49</accession>
<evidence type="ECO:0000313" key="2">
    <source>
        <dbReference type="Proteomes" id="UP001442494"/>
    </source>
</evidence>
<gene>
    <name evidence="1" type="ORF">NDI37_11970</name>
</gene>